<gene>
    <name evidence="1" type="ORF">WCD74_03175</name>
</gene>
<reference evidence="1 2" key="1">
    <citation type="submission" date="2024-03" db="EMBL/GenBank/DDBJ databases">
        <title>Actinomycetospora sp. OC33-EN08, a novel actinomycete isolated from wild orchid (Aerides multiflora).</title>
        <authorList>
            <person name="Suriyachadkun C."/>
        </authorList>
    </citation>
    <scope>NUCLEOTIDE SEQUENCE [LARGE SCALE GENOMIC DNA]</scope>
    <source>
        <strain evidence="1 2">OC33-EN08</strain>
    </source>
</reference>
<dbReference type="EMBL" id="JBBEGN010000001">
    <property type="protein sequence ID" value="MEJ2866749.1"/>
    <property type="molecule type" value="Genomic_DNA"/>
</dbReference>
<comment type="caution">
    <text evidence="1">The sequence shown here is derived from an EMBL/GenBank/DDBJ whole genome shotgun (WGS) entry which is preliminary data.</text>
</comment>
<organism evidence="1 2">
    <name type="scientific">Actinomycetospora aurantiaca</name>
    <dbReference type="NCBI Taxonomy" id="3129233"/>
    <lineage>
        <taxon>Bacteria</taxon>
        <taxon>Bacillati</taxon>
        <taxon>Actinomycetota</taxon>
        <taxon>Actinomycetes</taxon>
        <taxon>Pseudonocardiales</taxon>
        <taxon>Pseudonocardiaceae</taxon>
        <taxon>Actinomycetospora</taxon>
    </lineage>
</organism>
<evidence type="ECO:0000313" key="1">
    <source>
        <dbReference type="EMBL" id="MEJ2866749.1"/>
    </source>
</evidence>
<sequence>MQELQHEERQRRAAHPELALRLAIADLVSGCARQYYADHALSDDLARLDAAHALLDAPGQYHSGTRFETASLETVGLLVAAIHPRRDDAIDLDAEDELRREVVDVPSRTILGRSDQESPGELLCWNEATCLLESVTVPFRCASAVSGLGFLGAPDRFGLIDPMVDLARRYEAAPDERGKLDDEIRESATTFVEWFAAERGLVRGAE</sequence>
<protein>
    <submittedName>
        <fullName evidence="1">Uncharacterized protein</fullName>
    </submittedName>
</protein>
<evidence type="ECO:0000313" key="2">
    <source>
        <dbReference type="Proteomes" id="UP001385809"/>
    </source>
</evidence>
<dbReference type="RefSeq" id="WP_337693362.1">
    <property type="nucleotide sequence ID" value="NZ_JBBEGN010000001.1"/>
</dbReference>
<accession>A0ABU8MHI3</accession>
<name>A0ABU8MHI3_9PSEU</name>
<proteinExistence type="predicted"/>
<keyword evidence="2" id="KW-1185">Reference proteome</keyword>
<dbReference type="Proteomes" id="UP001385809">
    <property type="component" value="Unassembled WGS sequence"/>
</dbReference>